<dbReference type="PROSITE" id="PS00687">
    <property type="entry name" value="ALDEHYDE_DEHYDR_GLU"/>
    <property type="match status" value="1"/>
</dbReference>
<dbReference type="Proteomes" id="UP000054396">
    <property type="component" value="Unassembled WGS sequence"/>
</dbReference>
<evidence type="ECO:0000256" key="4">
    <source>
        <dbReference type="SAM" id="MobiDB-lite"/>
    </source>
</evidence>
<sequence length="488" mass="50580">MTQAARPLAPEDAAQPATLPAPDTAQGATFETRDPAARGRIVARYQSATEGECARILDLARQGFAAWSALTTNARCDALAAWLSVIEAQAEALAVEMTDEQGKPLAESRAEIGKSLREARQMLGFARAHGGATLPGRAPGWTNTILRRPRGVVLAITPWNFPVLTPLRKLVPALATGNAVVLKPSEFTPAAAMRLVRAAQGILPEGALCLVNGDGAVAAGLVAAETVDAISFTGSVPTGRKIGAVAGGNLVPVSLELGGKNAAIVDDVADLDAALDAITGAAMQCSGQRCTAISRVIVHAAAYDRACAGLTARLDALTPGPGQAEGTTLGPITTQAQLDRVLHLVRAAELEGARVLTGGHRIAPESAPEGLFFAPTLLASDDPANPANRDEIFGPVLTISRYGNDDDALRQANATRYGLTSAVFTDRLGFANRALRELQTGMIHVNHGTAPDDNMPFVGIRDSGLGTGSVGPSTLDFYTTEHAAYQAG</sequence>
<evidence type="ECO:0000256" key="1">
    <source>
        <dbReference type="ARBA" id="ARBA00023002"/>
    </source>
</evidence>
<evidence type="ECO:0000256" key="2">
    <source>
        <dbReference type="PROSITE-ProRule" id="PRU10007"/>
    </source>
</evidence>
<accession>A0A0W7WH94</accession>
<dbReference type="InterPro" id="IPR016163">
    <property type="entry name" value="Ald_DH_C"/>
</dbReference>
<evidence type="ECO:0000259" key="5">
    <source>
        <dbReference type="Pfam" id="PF00171"/>
    </source>
</evidence>
<dbReference type="RefSeq" id="WP_058863122.1">
    <property type="nucleotide sequence ID" value="NZ_LPXO01000010.1"/>
</dbReference>
<evidence type="ECO:0000313" key="7">
    <source>
        <dbReference type="Proteomes" id="UP000054396"/>
    </source>
</evidence>
<dbReference type="InterPro" id="IPR016162">
    <property type="entry name" value="Ald_DH_N"/>
</dbReference>
<dbReference type="InterPro" id="IPR016161">
    <property type="entry name" value="Ald_DH/histidinol_DH"/>
</dbReference>
<dbReference type="AlphaFoldDB" id="A0A0W7WH94"/>
<keyword evidence="7" id="KW-1185">Reference proteome</keyword>
<evidence type="ECO:0000256" key="3">
    <source>
        <dbReference type="RuleBase" id="RU003345"/>
    </source>
</evidence>
<dbReference type="STRING" id="1685382.AVJ23_15490"/>
<protein>
    <recommendedName>
        <fullName evidence="5">Aldehyde dehydrogenase domain-containing protein</fullName>
    </recommendedName>
</protein>
<dbReference type="PANTHER" id="PTHR11699">
    <property type="entry name" value="ALDEHYDE DEHYDROGENASE-RELATED"/>
    <property type="match status" value="1"/>
</dbReference>
<proteinExistence type="inferred from homology"/>
<feature type="active site" evidence="2">
    <location>
        <position position="256"/>
    </location>
</feature>
<comment type="similarity">
    <text evidence="3">Belongs to the aldehyde dehydrogenase family.</text>
</comment>
<name>A0A0W7WH94_9RHOB</name>
<gene>
    <name evidence="6" type="ORF">AVJ23_15490</name>
</gene>
<evidence type="ECO:0000313" key="6">
    <source>
        <dbReference type="EMBL" id="KUF09847.1"/>
    </source>
</evidence>
<dbReference type="Pfam" id="PF00171">
    <property type="entry name" value="Aldedh"/>
    <property type="match status" value="1"/>
</dbReference>
<dbReference type="InterPro" id="IPR029510">
    <property type="entry name" value="Ald_DH_CS_GLU"/>
</dbReference>
<dbReference type="GO" id="GO:0016620">
    <property type="term" value="F:oxidoreductase activity, acting on the aldehyde or oxo group of donors, NAD or NADP as acceptor"/>
    <property type="evidence" value="ECO:0007669"/>
    <property type="project" value="InterPro"/>
</dbReference>
<dbReference type="OrthoDB" id="9812625at2"/>
<reference evidence="6 7" key="1">
    <citation type="submission" date="2015-12" db="EMBL/GenBank/DDBJ databases">
        <authorList>
            <person name="Shamseldin A."/>
            <person name="Moawad H."/>
            <person name="Abd El-Rahim W.M."/>
            <person name="Sadowsky M.J."/>
        </authorList>
    </citation>
    <scope>NUCLEOTIDE SEQUENCE [LARGE SCALE GENOMIC DNA]</scope>
    <source>
        <strain evidence="6 7">SJ5A-1</strain>
    </source>
</reference>
<dbReference type="InterPro" id="IPR015590">
    <property type="entry name" value="Aldehyde_DH_dom"/>
</dbReference>
<dbReference type="EMBL" id="LPXO01000010">
    <property type="protein sequence ID" value="KUF09847.1"/>
    <property type="molecule type" value="Genomic_DNA"/>
</dbReference>
<dbReference type="SUPFAM" id="SSF53720">
    <property type="entry name" value="ALDH-like"/>
    <property type="match status" value="1"/>
</dbReference>
<feature type="domain" description="Aldehyde dehydrogenase" evidence="5">
    <location>
        <begin position="26"/>
        <end position="480"/>
    </location>
</feature>
<dbReference type="CDD" id="cd07078">
    <property type="entry name" value="ALDH"/>
    <property type="match status" value="1"/>
</dbReference>
<dbReference type="Gene3D" id="3.40.605.10">
    <property type="entry name" value="Aldehyde Dehydrogenase, Chain A, domain 1"/>
    <property type="match status" value="1"/>
</dbReference>
<keyword evidence="1 3" id="KW-0560">Oxidoreductase</keyword>
<feature type="region of interest" description="Disordered" evidence="4">
    <location>
        <begin position="1"/>
        <end position="33"/>
    </location>
</feature>
<comment type="caution">
    <text evidence="6">The sequence shown here is derived from an EMBL/GenBank/DDBJ whole genome shotgun (WGS) entry which is preliminary data.</text>
</comment>
<dbReference type="Gene3D" id="3.40.309.10">
    <property type="entry name" value="Aldehyde Dehydrogenase, Chain A, domain 2"/>
    <property type="match status" value="1"/>
</dbReference>
<organism evidence="6 7">
    <name type="scientific">Pseudoponticoccus marisrubri</name>
    <dbReference type="NCBI Taxonomy" id="1685382"/>
    <lineage>
        <taxon>Bacteria</taxon>
        <taxon>Pseudomonadati</taxon>
        <taxon>Pseudomonadota</taxon>
        <taxon>Alphaproteobacteria</taxon>
        <taxon>Rhodobacterales</taxon>
        <taxon>Roseobacteraceae</taxon>
        <taxon>Pseudoponticoccus</taxon>
    </lineage>
</organism>